<dbReference type="Proteomes" id="UP000886741">
    <property type="component" value="Unassembled WGS sequence"/>
</dbReference>
<dbReference type="EMBL" id="DVJJ01000139">
    <property type="protein sequence ID" value="HIS65491.1"/>
    <property type="molecule type" value="Genomic_DNA"/>
</dbReference>
<dbReference type="InterPro" id="IPR009081">
    <property type="entry name" value="PP-bd_ACP"/>
</dbReference>
<dbReference type="InterPro" id="IPR020806">
    <property type="entry name" value="PKS_PP-bd"/>
</dbReference>
<dbReference type="Gene3D" id="1.10.1200.10">
    <property type="entry name" value="ACP-like"/>
    <property type="match status" value="1"/>
</dbReference>
<evidence type="ECO:0000256" key="2">
    <source>
        <dbReference type="ARBA" id="ARBA00022553"/>
    </source>
</evidence>
<dbReference type="InterPro" id="IPR044813">
    <property type="entry name" value="ACP_chloroplastic"/>
</dbReference>
<dbReference type="GO" id="GO:0000036">
    <property type="term" value="F:acyl carrier activity"/>
    <property type="evidence" value="ECO:0007669"/>
    <property type="project" value="InterPro"/>
</dbReference>
<sequence>MFEKIAAYLAKQMDISVDDIHKDTTFESLGIDSLDMVEMVMDLEEELGVELETEEKLTTVGELADFAESKAG</sequence>
<dbReference type="PROSITE" id="PS00012">
    <property type="entry name" value="PHOSPHOPANTETHEINE"/>
    <property type="match status" value="1"/>
</dbReference>
<proteinExistence type="predicted"/>
<reference evidence="4" key="1">
    <citation type="submission" date="2020-10" db="EMBL/GenBank/DDBJ databases">
        <authorList>
            <person name="Gilroy R."/>
        </authorList>
    </citation>
    <scope>NUCLEOTIDE SEQUENCE</scope>
    <source>
        <strain evidence="4">ChiBcec16-1751</strain>
    </source>
</reference>
<accession>A0A9D1FBY7</accession>
<dbReference type="PANTHER" id="PTHR46153:SF2">
    <property type="entry name" value="ACYL CARRIER PROTEIN"/>
    <property type="match status" value="1"/>
</dbReference>
<evidence type="ECO:0000259" key="3">
    <source>
        <dbReference type="PROSITE" id="PS50075"/>
    </source>
</evidence>
<dbReference type="PANTHER" id="PTHR46153">
    <property type="entry name" value="ACYL CARRIER PROTEIN"/>
    <property type="match status" value="1"/>
</dbReference>
<dbReference type="SMART" id="SM00823">
    <property type="entry name" value="PKS_PP"/>
    <property type="match status" value="1"/>
</dbReference>
<evidence type="ECO:0000313" key="4">
    <source>
        <dbReference type="EMBL" id="HIS65491.1"/>
    </source>
</evidence>
<dbReference type="SUPFAM" id="SSF47336">
    <property type="entry name" value="ACP-like"/>
    <property type="match status" value="1"/>
</dbReference>
<organism evidence="4 5">
    <name type="scientific">Candidatus Avoscillospira avistercoris</name>
    <dbReference type="NCBI Taxonomy" id="2840707"/>
    <lineage>
        <taxon>Bacteria</taxon>
        <taxon>Bacillati</taxon>
        <taxon>Bacillota</taxon>
        <taxon>Clostridia</taxon>
        <taxon>Eubacteriales</taxon>
        <taxon>Oscillospiraceae</taxon>
        <taxon>Oscillospiraceae incertae sedis</taxon>
        <taxon>Candidatus Avoscillospira</taxon>
    </lineage>
</organism>
<dbReference type="InterPro" id="IPR006162">
    <property type="entry name" value="Ppantetheine_attach_site"/>
</dbReference>
<feature type="domain" description="Carrier" evidence="3">
    <location>
        <begin position="1"/>
        <end position="72"/>
    </location>
</feature>
<reference evidence="4" key="2">
    <citation type="journal article" date="2021" name="PeerJ">
        <title>Extensive microbial diversity within the chicken gut microbiome revealed by metagenomics and culture.</title>
        <authorList>
            <person name="Gilroy R."/>
            <person name="Ravi A."/>
            <person name="Getino M."/>
            <person name="Pursley I."/>
            <person name="Horton D.L."/>
            <person name="Alikhan N.F."/>
            <person name="Baker D."/>
            <person name="Gharbi K."/>
            <person name="Hall N."/>
            <person name="Watson M."/>
            <person name="Adriaenssens E.M."/>
            <person name="Foster-Nyarko E."/>
            <person name="Jarju S."/>
            <person name="Secka A."/>
            <person name="Antonio M."/>
            <person name="Oren A."/>
            <person name="Chaudhuri R.R."/>
            <person name="La Ragione R."/>
            <person name="Hildebrand F."/>
            <person name="Pallen M.J."/>
        </authorList>
    </citation>
    <scope>NUCLEOTIDE SEQUENCE</scope>
    <source>
        <strain evidence="4">ChiBcec16-1751</strain>
    </source>
</reference>
<keyword evidence="2" id="KW-0597">Phosphoprotein</keyword>
<protein>
    <submittedName>
        <fullName evidence="4">Acyl carrier protein</fullName>
    </submittedName>
</protein>
<dbReference type="AlphaFoldDB" id="A0A9D1FBY7"/>
<evidence type="ECO:0000313" key="5">
    <source>
        <dbReference type="Proteomes" id="UP000886741"/>
    </source>
</evidence>
<gene>
    <name evidence="4" type="ORF">IAA83_09010</name>
</gene>
<dbReference type="PROSITE" id="PS50075">
    <property type="entry name" value="CARRIER"/>
    <property type="match status" value="1"/>
</dbReference>
<name>A0A9D1FBY7_9FIRM</name>
<dbReference type="InterPro" id="IPR036736">
    <property type="entry name" value="ACP-like_sf"/>
</dbReference>
<dbReference type="GO" id="GO:0031177">
    <property type="term" value="F:phosphopantetheine binding"/>
    <property type="evidence" value="ECO:0007669"/>
    <property type="project" value="InterPro"/>
</dbReference>
<comment type="caution">
    <text evidence="4">The sequence shown here is derived from an EMBL/GenBank/DDBJ whole genome shotgun (WGS) entry which is preliminary data.</text>
</comment>
<evidence type="ECO:0000256" key="1">
    <source>
        <dbReference type="ARBA" id="ARBA00022450"/>
    </source>
</evidence>
<dbReference type="Pfam" id="PF00550">
    <property type="entry name" value="PP-binding"/>
    <property type="match status" value="1"/>
</dbReference>
<keyword evidence="1" id="KW-0596">Phosphopantetheine</keyword>